<evidence type="ECO:0000256" key="1">
    <source>
        <dbReference type="SAM" id="MobiDB-lite"/>
    </source>
</evidence>
<dbReference type="EMBL" id="CACRXK020012528">
    <property type="protein sequence ID" value="CAB4023495.1"/>
    <property type="molecule type" value="Genomic_DNA"/>
</dbReference>
<protein>
    <submittedName>
        <fullName evidence="2">Uncharacterized protein</fullName>
    </submittedName>
</protein>
<dbReference type="Proteomes" id="UP001152795">
    <property type="component" value="Unassembled WGS sequence"/>
</dbReference>
<comment type="caution">
    <text evidence="2">The sequence shown here is derived from an EMBL/GenBank/DDBJ whole genome shotgun (WGS) entry which is preliminary data.</text>
</comment>
<sequence>MQAFQGSCFSKQEASVSKLAASLPSYGNTVIPQDLKEKHIRSWQAHLERVSDFLLPGKGIWWVEHEDGDTEFLDGENESNISAQGPLLHHFRSSNFCVEEQYFIDCWKQCLTNGVILPIKAIRVEDEHGQLKIVITSPCGNTVVNDNAANEEQQAEEQSNMEEQPGTDEQCRQNEESEPEIVGFHLDNSFNTFDLEPAELDEDNTSSIMPDSSANSEKHGCTEVSIDSACSVGNELETTLRHPTTVNKDDYSGINCKVQAENSVGCVTKLGKAIEFVMGKTNEVLQFDKARQKYKQFPADKLYYDAFMRKVAVMETRVSKQQRETRVKLSQWEKDFFINNNWKVATEKDIAACSHAQLLRNKLKYAKAILSKLRS</sequence>
<organism evidence="2 3">
    <name type="scientific">Paramuricea clavata</name>
    <name type="common">Red gorgonian</name>
    <name type="synonym">Violescent sea-whip</name>
    <dbReference type="NCBI Taxonomy" id="317549"/>
    <lineage>
        <taxon>Eukaryota</taxon>
        <taxon>Metazoa</taxon>
        <taxon>Cnidaria</taxon>
        <taxon>Anthozoa</taxon>
        <taxon>Octocorallia</taxon>
        <taxon>Malacalcyonacea</taxon>
        <taxon>Plexauridae</taxon>
        <taxon>Paramuricea</taxon>
    </lineage>
</organism>
<dbReference type="OrthoDB" id="5988746at2759"/>
<evidence type="ECO:0000313" key="3">
    <source>
        <dbReference type="Proteomes" id="UP001152795"/>
    </source>
</evidence>
<feature type="compositionally biased region" description="Low complexity" evidence="1">
    <location>
        <begin position="151"/>
        <end position="164"/>
    </location>
</feature>
<accession>A0A6S7IVU5</accession>
<feature type="region of interest" description="Disordered" evidence="1">
    <location>
        <begin position="151"/>
        <end position="177"/>
    </location>
</feature>
<proteinExistence type="predicted"/>
<evidence type="ECO:0000313" key="2">
    <source>
        <dbReference type="EMBL" id="CAB4023495.1"/>
    </source>
</evidence>
<dbReference type="AlphaFoldDB" id="A0A6S7IVU5"/>
<name>A0A6S7IVU5_PARCT</name>
<reference evidence="2" key="1">
    <citation type="submission" date="2020-04" db="EMBL/GenBank/DDBJ databases">
        <authorList>
            <person name="Alioto T."/>
            <person name="Alioto T."/>
            <person name="Gomez Garrido J."/>
        </authorList>
    </citation>
    <scope>NUCLEOTIDE SEQUENCE</scope>
    <source>
        <strain evidence="2">A484AB</strain>
    </source>
</reference>
<keyword evidence="3" id="KW-1185">Reference proteome</keyword>
<gene>
    <name evidence="2" type="ORF">PACLA_8A034169</name>
</gene>